<dbReference type="EMBL" id="FNXF01000031">
    <property type="protein sequence ID" value="SEI13645.1"/>
    <property type="molecule type" value="Genomic_DNA"/>
</dbReference>
<evidence type="ECO:0000313" key="7">
    <source>
        <dbReference type="Proteomes" id="UP000199371"/>
    </source>
</evidence>
<gene>
    <name evidence="6" type="ORF">SAMN05660691_04110</name>
</gene>
<evidence type="ECO:0000256" key="5">
    <source>
        <dbReference type="SAM" id="Phobius"/>
    </source>
</evidence>
<dbReference type="GO" id="GO:0032259">
    <property type="term" value="P:methylation"/>
    <property type="evidence" value="ECO:0007669"/>
    <property type="project" value="UniProtKB-KW"/>
</dbReference>
<accession>A0A1H6NEN0</accession>
<keyword evidence="4 5" id="KW-0472">Membrane</keyword>
<dbReference type="Proteomes" id="UP000199371">
    <property type="component" value="Unassembled WGS sequence"/>
</dbReference>
<dbReference type="RefSeq" id="WP_019677907.1">
    <property type="nucleotide sequence ID" value="NZ_FNXF01000031.1"/>
</dbReference>
<keyword evidence="7" id="KW-1185">Reference proteome</keyword>
<dbReference type="GO" id="GO:0008168">
    <property type="term" value="F:methyltransferase activity"/>
    <property type="evidence" value="ECO:0007669"/>
    <property type="project" value="UniProtKB-KW"/>
</dbReference>
<proteinExistence type="predicted"/>
<name>A0A1H6NEN0_9GAMM</name>
<reference evidence="7" key="1">
    <citation type="submission" date="2016-10" db="EMBL/GenBank/DDBJ databases">
        <authorList>
            <person name="Varghese N."/>
            <person name="Submissions S."/>
        </authorList>
    </citation>
    <scope>NUCLEOTIDE SEQUENCE [LARGE SCALE GENOMIC DNA]</scope>
    <source>
        <strain evidence="7">DSM 17616</strain>
    </source>
</reference>
<protein>
    <submittedName>
        <fullName evidence="6">Protein-S-isoprenylcysteine O-methyltransferase Ste14</fullName>
    </submittedName>
</protein>
<keyword evidence="3 5" id="KW-1133">Transmembrane helix</keyword>
<keyword evidence="2 5" id="KW-0812">Transmembrane</keyword>
<evidence type="ECO:0000313" key="6">
    <source>
        <dbReference type="EMBL" id="SEI13645.1"/>
    </source>
</evidence>
<evidence type="ECO:0000256" key="3">
    <source>
        <dbReference type="ARBA" id="ARBA00022989"/>
    </source>
</evidence>
<organism evidence="6 7">
    <name type="scientific">Rheinheimera pacifica</name>
    <dbReference type="NCBI Taxonomy" id="173990"/>
    <lineage>
        <taxon>Bacteria</taxon>
        <taxon>Pseudomonadati</taxon>
        <taxon>Pseudomonadota</taxon>
        <taxon>Gammaproteobacteria</taxon>
        <taxon>Chromatiales</taxon>
        <taxon>Chromatiaceae</taxon>
        <taxon>Rheinheimera</taxon>
    </lineage>
</organism>
<feature type="transmembrane region" description="Helical" evidence="5">
    <location>
        <begin position="36"/>
        <end position="60"/>
    </location>
</feature>
<evidence type="ECO:0000256" key="4">
    <source>
        <dbReference type="ARBA" id="ARBA00023136"/>
    </source>
</evidence>
<dbReference type="InterPro" id="IPR007318">
    <property type="entry name" value="Phopholipid_MeTrfase"/>
</dbReference>
<evidence type="ECO:0000256" key="2">
    <source>
        <dbReference type="ARBA" id="ARBA00022692"/>
    </source>
</evidence>
<dbReference type="STRING" id="173990.SAMN05660691_04110"/>
<dbReference type="Gene3D" id="1.20.120.1630">
    <property type="match status" value="1"/>
</dbReference>
<feature type="transmembrane region" description="Helical" evidence="5">
    <location>
        <begin position="80"/>
        <end position="101"/>
    </location>
</feature>
<comment type="subcellular location">
    <subcellularLocation>
        <location evidence="1">Endomembrane system</location>
        <topology evidence="1">Multi-pass membrane protein</topology>
    </subcellularLocation>
</comment>
<dbReference type="PANTHER" id="PTHR12714">
    <property type="entry name" value="PROTEIN-S ISOPRENYLCYSTEINE O-METHYLTRANSFERASE"/>
    <property type="match status" value="1"/>
</dbReference>
<feature type="transmembrane region" description="Helical" evidence="5">
    <location>
        <begin position="149"/>
        <end position="168"/>
    </location>
</feature>
<keyword evidence="6" id="KW-0489">Methyltransferase</keyword>
<feature type="transmembrane region" description="Helical" evidence="5">
    <location>
        <begin position="6"/>
        <end position="24"/>
    </location>
</feature>
<dbReference type="OrthoDB" id="9789029at2"/>
<keyword evidence="6" id="KW-0808">Transferase</keyword>
<dbReference type="Pfam" id="PF04191">
    <property type="entry name" value="PEMT"/>
    <property type="match status" value="1"/>
</dbReference>
<dbReference type="AlphaFoldDB" id="A0A1H6NEN0"/>
<sequence>MHIGMWGSAIIVSVIISWLMYRYLAPDSWKEWTRAGVLQAFIIAFYAEMYGFPLTIYFLARFFGLDLAWGDGGNLWAQLFGTPTAHIIAMLLGYALVFYGATLVAEGWRRIHLARRSAVLMTDGIYAHVRHPQYSGLFLIVFGEGVVHWPTIVSVLAFPIIVLAYTFLARKEESHMLALFGNEYRAYQQRVPMFIPRIQSLDLRSFR</sequence>
<dbReference type="GO" id="GO:0012505">
    <property type="term" value="C:endomembrane system"/>
    <property type="evidence" value="ECO:0007669"/>
    <property type="project" value="UniProtKB-SubCell"/>
</dbReference>
<evidence type="ECO:0000256" key="1">
    <source>
        <dbReference type="ARBA" id="ARBA00004127"/>
    </source>
</evidence>
<dbReference type="PANTHER" id="PTHR12714:SF9">
    <property type="entry name" value="PROTEIN-S-ISOPRENYLCYSTEINE O-METHYLTRANSFERASE"/>
    <property type="match status" value="1"/>
</dbReference>